<reference evidence="2 3" key="1">
    <citation type="journal article" date="2012" name="Genome Biol.">
        <title>The genome of the polar eukaryotic microalga coccomyxa subellipsoidea reveals traits of cold adaptation.</title>
        <authorList>
            <person name="Blanc G."/>
            <person name="Agarkova I."/>
            <person name="Grimwood J."/>
            <person name="Kuo A."/>
            <person name="Brueggeman A."/>
            <person name="Dunigan D."/>
            <person name="Gurnon J."/>
            <person name="Ladunga I."/>
            <person name="Lindquist E."/>
            <person name="Lucas S."/>
            <person name="Pangilinan J."/>
            <person name="Proschold T."/>
            <person name="Salamov A."/>
            <person name="Schmutz J."/>
            <person name="Weeks D."/>
            <person name="Yamada T."/>
            <person name="Claverie J.M."/>
            <person name="Grigoriev I."/>
            <person name="Van Etten J."/>
            <person name="Lomsadze A."/>
            <person name="Borodovsky M."/>
        </authorList>
    </citation>
    <scope>NUCLEOTIDE SEQUENCE [LARGE SCALE GENOMIC DNA]</scope>
    <source>
        <strain evidence="2 3">C-169</strain>
    </source>
</reference>
<feature type="region of interest" description="Disordered" evidence="1">
    <location>
        <begin position="29"/>
        <end position="48"/>
    </location>
</feature>
<keyword evidence="3" id="KW-1185">Reference proteome</keyword>
<name>I0Z9A6_COCSC</name>
<evidence type="ECO:0000256" key="1">
    <source>
        <dbReference type="SAM" id="MobiDB-lite"/>
    </source>
</evidence>
<dbReference type="Proteomes" id="UP000007264">
    <property type="component" value="Unassembled WGS sequence"/>
</dbReference>
<evidence type="ECO:0000313" key="3">
    <source>
        <dbReference type="Proteomes" id="UP000007264"/>
    </source>
</evidence>
<dbReference type="RefSeq" id="XP_005651769.1">
    <property type="nucleotide sequence ID" value="XM_005651712.1"/>
</dbReference>
<gene>
    <name evidence="2" type="ORF">COCSUDRAFT_55246</name>
</gene>
<protein>
    <submittedName>
        <fullName evidence="2">Uncharacterized protein</fullName>
    </submittedName>
</protein>
<dbReference type="AlphaFoldDB" id="I0Z9A6"/>
<feature type="region of interest" description="Disordered" evidence="1">
    <location>
        <begin position="59"/>
        <end position="180"/>
    </location>
</feature>
<dbReference type="GeneID" id="17045240"/>
<feature type="compositionally biased region" description="Basic and acidic residues" evidence="1">
    <location>
        <begin position="64"/>
        <end position="79"/>
    </location>
</feature>
<evidence type="ECO:0000313" key="2">
    <source>
        <dbReference type="EMBL" id="EIE27225.1"/>
    </source>
</evidence>
<comment type="caution">
    <text evidence="2">The sequence shown here is derived from an EMBL/GenBank/DDBJ whole genome shotgun (WGS) entry which is preliminary data.</text>
</comment>
<organism evidence="2 3">
    <name type="scientific">Coccomyxa subellipsoidea (strain C-169)</name>
    <name type="common">Green microalga</name>
    <dbReference type="NCBI Taxonomy" id="574566"/>
    <lineage>
        <taxon>Eukaryota</taxon>
        <taxon>Viridiplantae</taxon>
        <taxon>Chlorophyta</taxon>
        <taxon>core chlorophytes</taxon>
        <taxon>Trebouxiophyceae</taxon>
        <taxon>Trebouxiophyceae incertae sedis</taxon>
        <taxon>Coccomyxaceae</taxon>
        <taxon>Coccomyxa</taxon>
        <taxon>Coccomyxa subellipsoidea</taxon>
    </lineage>
</organism>
<proteinExistence type="predicted"/>
<sequence>MVDAAAWRQRAHSMGGSLVSNLEVLAGKDIGSADSPRAGDGDHAGSMLHFVSGSLDLEVGSHSGDGHWRSSLDGKDFRESTPGPSERSEETDNSFTFNRLLQGPISMHPPPLLEAQSSDSDATPTFGGGRTWQLRGSSRQPQPRTAQASDGVHSQRIVEGDETQDDPQESPFASAKQQGP</sequence>
<dbReference type="EMBL" id="AGSI01000001">
    <property type="protein sequence ID" value="EIE27225.1"/>
    <property type="molecule type" value="Genomic_DNA"/>
</dbReference>
<accession>I0Z9A6</accession>
<feature type="compositionally biased region" description="Polar residues" evidence="1">
    <location>
        <begin position="134"/>
        <end position="148"/>
    </location>
</feature>
<dbReference type="KEGG" id="csl:COCSUDRAFT_55246"/>